<protein>
    <submittedName>
        <fullName evidence="8">Uncharacterized protein</fullName>
    </submittedName>
</protein>
<evidence type="ECO:0000256" key="3">
    <source>
        <dbReference type="ARBA" id="ARBA00009466"/>
    </source>
</evidence>
<evidence type="ECO:0000313" key="8">
    <source>
        <dbReference type="EMBL" id="GMH64787.1"/>
    </source>
</evidence>
<name>A0A9W7E3H1_9STRA</name>
<keyword evidence="9" id="KW-1185">Reference proteome</keyword>
<evidence type="ECO:0000256" key="5">
    <source>
        <dbReference type="ARBA" id="ARBA00022490"/>
    </source>
</evidence>
<dbReference type="PANTHER" id="PTHR21452:SF4">
    <property type="entry name" value="EXPORTIN-6"/>
    <property type="match status" value="1"/>
</dbReference>
<keyword evidence="5" id="KW-0963">Cytoplasm</keyword>
<evidence type="ECO:0000256" key="1">
    <source>
        <dbReference type="ARBA" id="ARBA00004123"/>
    </source>
</evidence>
<gene>
    <name evidence="8" type="ORF">TrRE_jg7673</name>
</gene>
<dbReference type="GO" id="GO:0006611">
    <property type="term" value="P:protein export from nucleus"/>
    <property type="evidence" value="ECO:0007669"/>
    <property type="project" value="InterPro"/>
</dbReference>
<dbReference type="GO" id="GO:0005049">
    <property type="term" value="F:nuclear export signal receptor activity"/>
    <property type="evidence" value="ECO:0007669"/>
    <property type="project" value="InterPro"/>
</dbReference>
<evidence type="ECO:0000256" key="2">
    <source>
        <dbReference type="ARBA" id="ARBA00004496"/>
    </source>
</evidence>
<comment type="caution">
    <text evidence="8">The sequence shown here is derived from an EMBL/GenBank/DDBJ whole genome shotgun (WGS) entry which is preliminary data.</text>
</comment>
<dbReference type="EMBL" id="BRXZ01001187">
    <property type="protein sequence ID" value="GMH64787.1"/>
    <property type="molecule type" value="Genomic_DNA"/>
</dbReference>
<keyword evidence="7" id="KW-0539">Nucleus</keyword>
<dbReference type="GO" id="GO:0005634">
    <property type="term" value="C:nucleus"/>
    <property type="evidence" value="ECO:0007669"/>
    <property type="project" value="UniProtKB-SubCell"/>
</dbReference>
<keyword evidence="6" id="KW-0653">Protein transport</keyword>
<accession>A0A9W7E3H1</accession>
<comment type="subcellular location">
    <subcellularLocation>
        <location evidence="2">Cytoplasm</location>
    </subcellularLocation>
    <subcellularLocation>
        <location evidence="1">Nucleus</location>
    </subcellularLocation>
</comment>
<dbReference type="InterPro" id="IPR016024">
    <property type="entry name" value="ARM-type_fold"/>
</dbReference>
<dbReference type="AlphaFoldDB" id="A0A9W7E3H1"/>
<dbReference type="GO" id="GO:0005737">
    <property type="term" value="C:cytoplasm"/>
    <property type="evidence" value="ECO:0007669"/>
    <property type="project" value="UniProtKB-SubCell"/>
</dbReference>
<evidence type="ECO:0000313" key="9">
    <source>
        <dbReference type="Proteomes" id="UP001165082"/>
    </source>
</evidence>
<evidence type="ECO:0000256" key="6">
    <source>
        <dbReference type="ARBA" id="ARBA00022927"/>
    </source>
</evidence>
<evidence type="ECO:0000256" key="7">
    <source>
        <dbReference type="ARBA" id="ARBA00023242"/>
    </source>
</evidence>
<comment type="similarity">
    <text evidence="3">Belongs to the exportin family.</text>
</comment>
<dbReference type="PANTHER" id="PTHR21452">
    <property type="entry name" value="EXPORTIN-6"/>
    <property type="match status" value="1"/>
</dbReference>
<proteinExistence type="inferred from homology"/>
<evidence type="ECO:0000256" key="4">
    <source>
        <dbReference type="ARBA" id="ARBA00022448"/>
    </source>
</evidence>
<reference evidence="8" key="1">
    <citation type="submission" date="2022-07" db="EMBL/GenBank/DDBJ databases">
        <title>Genome analysis of Parmales, a sister group of diatoms, reveals the evolutionary specialization of diatoms from phago-mixotrophs to photoautotrophs.</title>
        <authorList>
            <person name="Ban H."/>
            <person name="Sato S."/>
            <person name="Yoshikawa S."/>
            <person name="Kazumasa Y."/>
            <person name="Nakamura Y."/>
            <person name="Ichinomiya M."/>
            <person name="Saitoh K."/>
            <person name="Sato N."/>
            <person name="Blanc-Mathieu R."/>
            <person name="Endo H."/>
            <person name="Kuwata A."/>
            <person name="Ogata H."/>
        </authorList>
    </citation>
    <scope>NUCLEOTIDE SEQUENCE</scope>
</reference>
<dbReference type="SUPFAM" id="SSF48371">
    <property type="entry name" value="ARM repeat"/>
    <property type="match status" value="1"/>
</dbReference>
<sequence>HSQGANRANVQKFLTDGTPHFISAFSANVTTHTSPLTLPSLRGLLTLLSWGNRFAITKGITVHLEADVIQKLFDVAMQSTESQASVAALMCLNETLEFSKWNPHNPHLLQLLLTISNSVVSLTTLYSSQLPPHSVDDDENGYSVQLCNLLSTFSQKHVRRCAAVGFSVPAFMTADPVEMALKSSEIGVLLTSTASLAKLLTTSSPLCATSLFDVLESLLTSTLSNLSTTLEAEDSWDALAILYLFETSVAAGALLHAKGTHFERFLNLTNNLREFTSQLNVAKAWSGQPAIVNILAACTSALSSLHQTLWGWTSHSPDVLLSPTTELSTSILALVSSFVSSQSVLPAPSAVTLSFCKLARSAGSCARSHWTYFAAAPLSEARREASRALAGAKGSLDKEASRICYEAITMLTMAAGFERSRNKVDQQQVANDKANFASIALHPLVNTLIESTSSVNPQNLSSLAPTIDRTSFCLSSVLNASYHLNVDSKTALKDTLSPSIQPLLHALSIFSSFSLTPSSPTTSSINNATSSLLLLLLSILTTLNKELGTDFKMLVISTLCSALSSIVPSPTPLTSSQTMVVRMLNKTLLTVFSTKNSSLAPVINAAMDLIANKIAPICQANSDNMASLLPSLLSTTYVILVSQWSTITFKEGAGEPNSPAPITVGVKVAGLPIRPPRPALFGTGGISCMKPARVKAEYAPLFDAMCTLFLFSIQADNMSPTVVAKGVKMLIKLNKKAKLFMCVDFKEKMRPTFVAAILEDLLKLNQPLLVDDMNILLFEMVSSDFDGFFKSILPSMIDSMGITNEEKISMLETWGREEDSISFRQRCESFLSEFRFYQYQSNS</sequence>
<keyword evidence="4" id="KW-0813">Transport</keyword>
<dbReference type="Proteomes" id="UP001165082">
    <property type="component" value="Unassembled WGS sequence"/>
</dbReference>
<organism evidence="8 9">
    <name type="scientific">Triparma retinervis</name>
    <dbReference type="NCBI Taxonomy" id="2557542"/>
    <lineage>
        <taxon>Eukaryota</taxon>
        <taxon>Sar</taxon>
        <taxon>Stramenopiles</taxon>
        <taxon>Ochrophyta</taxon>
        <taxon>Bolidophyceae</taxon>
        <taxon>Parmales</taxon>
        <taxon>Triparmaceae</taxon>
        <taxon>Triparma</taxon>
    </lineage>
</organism>
<dbReference type="InterPro" id="IPR040016">
    <property type="entry name" value="XPO6"/>
</dbReference>
<feature type="non-terminal residue" evidence="8">
    <location>
        <position position="1"/>
    </location>
</feature>
<dbReference type="OrthoDB" id="197764at2759"/>